<feature type="domain" description="Alcohol dehydrogenase-like C-terminal" evidence="6">
    <location>
        <begin position="169"/>
        <end position="276"/>
    </location>
</feature>
<organism evidence="8 9">
    <name type="scientific">Methylomonas albis</name>
    <dbReference type="NCBI Taxonomy" id="1854563"/>
    <lineage>
        <taxon>Bacteria</taxon>
        <taxon>Pseudomonadati</taxon>
        <taxon>Pseudomonadota</taxon>
        <taxon>Gammaproteobacteria</taxon>
        <taxon>Methylococcales</taxon>
        <taxon>Methylococcaceae</taxon>
        <taxon>Methylomonas</taxon>
    </lineage>
</organism>
<feature type="domain" description="Alcohol dehydrogenase-like N-terminal" evidence="7">
    <location>
        <begin position="23"/>
        <end position="130"/>
    </location>
</feature>
<dbReference type="InterPro" id="IPR013149">
    <property type="entry name" value="ADH-like_C"/>
</dbReference>
<gene>
    <name evidence="8" type="ORF">IE877_06000</name>
</gene>
<dbReference type="EMBL" id="JACXSS010000001">
    <property type="protein sequence ID" value="MBD9355434.1"/>
    <property type="molecule type" value="Genomic_DNA"/>
</dbReference>
<sequence>MQALTFDTYLSYRDDIAMPALAAGDALIELRLAGICATDLELVKGYAGFSGVLGHEFVGTVVAVADHKHHAWLHRRVVGAINIGCNTCEVCRKYGPEHCLNRKVLGIRGKDGVFADYFSLPVANLHAVPDPVPDQAAVFTEPLAAALRVVKQLAGLAITDIAVVGPGRLGLLIAKVLSLAGYRVTVLGRSAASLALPKQWALTSGLTTEIADNSFHCVVDASGHASGFSQALRIVKPRGTLVLKSTFAANAALDLSKVVVYEINILGSRCGPFADALALLTENTLPVETMIDGQYPLQDGLAAFKHAGQAGVRKILLQPAGLQGT</sequence>
<evidence type="ECO:0000256" key="5">
    <source>
        <dbReference type="ARBA" id="ARBA00023002"/>
    </source>
</evidence>
<protein>
    <submittedName>
        <fullName evidence="8">Alcohol dehydrogenase catalytic domain-containing protein</fullName>
    </submittedName>
</protein>
<dbReference type="Pfam" id="PF08240">
    <property type="entry name" value="ADH_N"/>
    <property type="match status" value="1"/>
</dbReference>
<dbReference type="InterPro" id="IPR013154">
    <property type="entry name" value="ADH-like_N"/>
</dbReference>
<evidence type="ECO:0000259" key="7">
    <source>
        <dbReference type="Pfam" id="PF08240"/>
    </source>
</evidence>
<evidence type="ECO:0000256" key="1">
    <source>
        <dbReference type="ARBA" id="ARBA00001947"/>
    </source>
</evidence>
<dbReference type="SUPFAM" id="SSF51735">
    <property type="entry name" value="NAD(P)-binding Rossmann-fold domains"/>
    <property type="match status" value="1"/>
</dbReference>
<dbReference type="Gene3D" id="3.40.50.720">
    <property type="entry name" value="NAD(P)-binding Rossmann-like Domain"/>
    <property type="match status" value="1"/>
</dbReference>
<dbReference type="Proteomes" id="UP000652176">
    <property type="component" value="Unassembled WGS sequence"/>
</dbReference>
<keyword evidence="4" id="KW-0862">Zinc</keyword>
<dbReference type="InterPro" id="IPR011032">
    <property type="entry name" value="GroES-like_sf"/>
</dbReference>
<evidence type="ECO:0000313" key="9">
    <source>
        <dbReference type="Proteomes" id="UP000652176"/>
    </source>
</evidence>
<comment type="caution">
    <text evidence="8">The sequence shown here is derived from an EMBL/GenBank/DDBJ whole genome shotgun (WGS) entry which is preliminary data.</text>
</comment>
<evidence type="ECO:0000256" key="3">
    <source>
        <dbReference type="ARBA" id="ARBA00022723"/>
    </source>
</evidence>
<keyword evidence="3" id="KW-0479">Metal-binding</keyword>
<reference evidence="8 9" key="1">
    <citation type="submission" date="2020-09" db="EMBL/GenBank/DDBJ databases">
        <title>Methylomonas albis sp. nov. and Methylomonas fluvii sp. nov.: Two cold-adapted methanotrophs from the River Elbe and an amended description of Methylovulum psychrotolerans strain Eb1.</title>
        <authorList>
            <person name="Bussmann I.K."/>
            <person name="Klings K.-W."/>
            <person name="Warnstedt J."/>
            <person name="Hoppert M."/>
            <person name="Saborowski A."/>
            <person name="Horn F."/>
            <person name="Liebner S."/>
        </authorList>
    </citation>
    <scope>NUCLEOTIDE SEQUENCE [LARGE SCALE GENOMIC DNA]</scope>
    <source>
        <strain evidence="8 9">EbA</strain>
    </source>
</reference>
<dbReference type="SUPFAM" id="SSF50129">
    <property type="entry name" value="GroES-like"/>
    <property type="match status" value="1"/>
</dbReference>
<name>A0ABR9CZM2_9GAMM</name>
<dbReference type="Pfam" id="PF00107">
    <property type="entry name" value="ADH_zinc_N"/>
    <property type="match status" value="1"/>
</dbReference>
<dbReference type="Gene3D" id="3.90.180.10">
    <property type="entry name" value="Medium-chain alcohol dehydrogenases, catalytic domain"/>
    <property type="match status" value="1"/>
</dbReference>
<evidence type="ECO:0000256" key="2">
    <source>
        <dbReference type="ARBA" id="ARBA00008072"/>
    </source>
</evidence>
<evidence type="ECO:0000256" key="4">
    <source>
        <dbReference type="ARBA" id="ARBA00022833"/>
    </source>
</evidence>
<keyword evidence="5" id="KW-0560">Oxidoreductase</keyword>
<evidence type="ECO:0000259" key="6">
    <source>
        <dbReference type="Pfam" id="PF00107"/>
    </source>
</evidence>
<dbReference type="CDD" id="cd08242">
    <property type="entry name" value="MDR_like"/>
    <property type="match status" value="1"/>
</dbReference>
<dbReference type="PANTHER" id="PTHR43350:SF2">
    <property type="entry name" value="GROES-LIKE ZINC-BINDING ALCOHOL DEHYDROGENASE FAMILY PROTEIN"/>
    <property type="match status" value="1"/>
</dbReference>
<dbReference type="InterPro" id="IPR036291">
    <property type="entry name" value="NAD(P)-bd_dom_sf"/>
</dbReference>
<comment type="similarity">
    <text evidence="2">Belongs to the zinc-containing alcohol dehydrogenase family.</text>
</comment>
<proteinExistence type="inferred from homology"/>
<dbReference type="RefSeq" id="WP_192373801.1">
    <property type="nucleotide sequence ID" value="NZ_CAJHIV010000001.1"/>
</dbReference>
<keyword evidence="9" id="KW-1185">Reference proteome</keyword>
<evidence type="ECO:0000313" key="8">
    <source>
        <dbReference type="EMBL" id="MBD9355434.1"/>
    </source>
</evidence>
<dbReference type="PANTHER" id="PTHR43350">
    <property type="entry name" value="NAD-DEPENDENT ALCOHOL DEHYDROGENASE"/>
    <property type="match status" value="1"/>
</dbReference>
<comment type="cofactor">
    <cofactor evidence="1">
        <name>Zn(2+)</name>
        <dbReference type="ChEBI" id="CHEBI:29105"/>
    </cofactor>
</comment>
<accession>A0ABR9CZM2</accession>